<accession>A0A2Z4HND9</accession>
<dbReference type="Pfam" id="PF07876">
    <property type="entry name" value="Dabb"/>
    <property type="match status" value="2"/>
</dbReference>
<comment type="subunit">
    <text evidence="1">Homodimer.</text>
</comment>
<feature type="domain" description="Stress-response A/B barrel" evidence="2">
    <location>
        <begin position="117"/>
        <end position="211"/>
    </location>
</feature>
<evidence type="ECO:0000313" key="3">
    <source>
        <dbReference type="EMBL" id="AWW16515.1"/>
    </source>
</evidence>
<dbReference type="SUPFAM" id="SSF54909">
    <property type="entry name" value="Dimeric alpha+beta barrel"/>
    <property type="match status" value="2"/>
</dbReference>
<dbReference type="SMART" id="SM00886">
    <property type="entry name" value="Dabb"/>
    <property type="match status" value="2"/>
</dbReference>
<dbReference type="InterPro" id="IPR013097">
    <property type="entry name" value="Dabb"/>
</dbReference>
<sequence length="221" mass="24056">MSAKQIVEHVVLVRVKPDTEHSKVKDMVNNLSGLASLPQVLHLTTGPVLRTESPSLAFTHLLHARYNSASDLDEYNAHPLHLSAARTFLLPIIDDIMVVDWVSDDFHGSVEVSPGSIIRAKFLKLKENSGQKEKNEAVNAIKRLKGKFSSIDQLTVGENISQARTKGFSIASIGVFGGLDAVKELEAQSEALNDQKAGVNDFVDDVLVVDYAVPAKSLFNA</sequence>
<dbReference type="PROSITE" id="PS51502">
    <property type="entry name" value="S_R_A_B_BARREL"/>
    <property type="match status" value="2"/>
</dbReference>
<evidence type="ECO:0000256" key="1">
    <source>
        <dbReference type="ARBA" id="ARBA00011738"/>
    </source>
</evidence>
<protein>
    <submittedName>
        <fullName evidence="3">Stress responsive alpha-beta barrel domain protein</fullName>
    </submittedName>
</protein>
<reference evidence="3" key="1">
    <citation type="submission" date="2017-07" db="EMBL/GenBank/DDBJ databases">
        <authorList>
            <person name="Sun Z.S."/>
            <person name="Albrecht U."/>
            <person name="Echele G."/>
            <person name="Lee C.C."/>
        </authorList>
    </citation>
    <scope>NUCLEOTIDE SEQUENCE</scope>
</reference>
<feature type="domain" description="Stress-response A/B barrel" evidence="2">
    <location>
        <begin position="7"/>
        <end position="101"/>
    </location>
</feature>
<dbReference type="Gene3D" id="3.30.70.100">
    <property type="match status" value="2"/>
</dbReference>
<proteinExistence type="evidence at transcript level"/>
<dbReference type="AlphaFoldDB" id="A0A2Z4HND9"/>
<dbReference type="PANTHER" id="PTHR33178:SF3">
    <property type="entry name" value="STRESS-RESPONSE A_B BARREL DOMAIN-CONTAINING PROTEIN UP3"/>
    <property type="match status" value="1"/>
</dbReference>
<organism evidence="3">
    <name type="scientific">Ipomoea pes-caprae</name>
    <name type="common">Railroad vine</name>
    <name type="synonym">Convolvulus pes-caprae</name>
    <dbReference type="NCBI Taxonomy" id="89656"/>
    <lineage>
        <taxon>Eukaryota</taxon>
        <taxon>Viridiplantae</taxon>
        <taxon>Streptophyta</taxon>
        <taxon>Embryophyta</taxon>
        <taxon>Tracheophyta</taxon>
        <taxon>Spermatophyta</taxon>
        <taxon>Magnoliopsida</taxon>
        <taxon>eudicotyledons</taxon>
        <taxon>Gunneridae</taxon>
        <taxon>Pentapetalae</taxon>
        <taxon>asterids</taxon>
        <taxon>lamiids</taxon>
        <taxon>Solanales</taxon>
        <taxon>Convolvulaceae</taxon>
        <taxon>Ipomoeeae</taxon>
        <taxon>Ipomoea</taxon>
    </lineage>
</organism>
<dbReference type="InterPro" id="IPR044662">
    <property type="entry name" value="HS1/DABB1-like"/>
</dbReference>
<dbReference type="PANTHER" id="PTHR33178">
    <property type="match status" value="1"/>
</dbReference>
<dbReference type="EMBL" id="MF680605">
    <property type="protein sequence ID" value="AWW16515.1"/>
    <property type="molecule type" value="mRNA"/>
</dbReference>
<evidence type="ECO:0000259" key="2">
    <source>
        <dbReference type="PROSITE" id="PS51502"/>
    </source>
</evidence>
<name>A0A2Z4HND9_IPOPC</name>
<dbReference type="InterPro" id="IPR011008">
    <property type="entry name" value="Dimeric_a/b-barrel"/>
</dbReference>